<dbReference type="PANTHER" id="PTHR46796">
    <property type="entry name" value="HTH-TYPE TRANSCRIPTIONAL ACTIVATOR RHAS-RELATED"/>
    <property type="match status" value="1"/>
</dbReference>
<dbReference type="KEGG" id="kim:G3T16_19890"/>
<dbReference type="InterPro" id="IPR009057">
    <property type="entry name" value="Homeodomain-like_sf"/>
</dbReference>
<feature type="domain" description="HTH araC/xylS-type" evidence="5">
    <location>
        <begin position="246"/>
        <end position="347"/>
    </location>
</feature>
<dbReference type="InterPro" id="IPR035418">
    <property type="entry name" value="AraC-bd_2"/>
</dbReference>
<evidence type="ECO:0000256" key="3">
    <source>
        <dbReference type="ARBA" id="ARBA00023163"/>
    </source>
</evidence>
<proteinExistence type="predicted"/>
<keyword evidence="7" id="KW-1185">Reference proteome</keyword>
<dbReference type="Proteomes" id="UP000477680">
    <property type="component" value="Chromosome"/>
</dbReference>
<evidence type="ECO:0000259" key="5">
    <source>
        <dbReference type="PROSITE" id="PS01124"/>
    </source>
</evidence>
<keyword evidence="3" id="KW-0804">Transcription</keyword>
<dbReference type="PANTHER" id="PTHR46796:SF12">
    <property type="entry name" value="HTH-TYPE DNA-BINDING TRANSCRIPTIONAL ACTIVATOR EUTR"/>
    <property type="match status" value="1"/>
</dbReference>
<evidence type="ECO:0000256" key="1">
    <source>
        <dbReference type="ARBA" id="ARBA00023015"/>
    </source>
</evidence>
<dbReference type="GO" id="GO:0003700">
    <property type="term" value="F:DNA-binding transcription factor activity"/>
    <property type="evidence" value="ECO:0007669"/>
    <property type="project" value="InterPro"/>
</dbReference>
<feature type="region of interest" description="Disordered" evidence="4">
    <location>
        <begin position="1"/>
        <end position="20"/>
    </location>
</feature>
<dbReference type="InterPro" id="IPR018060">
    <property type="entry name" value="HTH_AraC"/>
</dbReference>
<evidence type="ECO:0000256" key="4">
    <source>
        <dbReference type="SAM" id="MobiDB-lite"/>
    </source>
</evidence>
<dbReference type="SMART" id="SM00342">
    <property type="entry name" value="HTH_ARAC"/>
    <property type="match status" value="1"/>
</dbReference>
<dbReference type="Pfam" id="PF12833">
    <property type="entry name" value="HTH_18"/>
    <property type="match status" value="1"/>
</dbReference>
<protein>
    <submittedName>
        <fullName evidence="6">AraC family transcriptional regulator</fullName>
    </submittedName>
</protein>
<dbReference type="RefSeq" id="WP_163496746.1">
    <property type="nucleotide sequence ID" value="NZ_CP048711.1"/>
</dbReference>
<dbReference type="AlphaFoldDB" id="A0A6C0U7K7"/>
<reference evidence="6 7" key="1">
    <citation type="submission" date="2020-02" db="EMBL/GenBank/DDBJ databases">
        <title>Genome sequencing for Kineobactrum sp. M2.</title>
        <authorList>
            <person name="Park S.-J."/>
        </authorList>
    </citation>
    <scope>NUCLEOTIDE SEQUENCE [LARGE SCALE GENOMIC DNA]</scope>
    <source>
        <strain evidence="6 7">M2</strain>
    </source>
</reference>
<dbReference type="Pfam" id="PF14525">
    <property type="entry name" value="AraC_binding_2"/>
    <property type="match status" value="1"/>
</dbReference>
<dbReference type="GO" id="GO:0043565">
    <property type="term" value="F:sequence-specific DNA binding"/>
    <property type="evidence" value="ECO:0007669"/>
    <property type="project" value="InterPro"/>
</dbReference>
<evidence type="ECO:0000313" key="7">
    <source>
        <dbReference type="Proteomes" id="UP000477680"/>
    </source>
</evidence>
<evidence type="ECO:0000313" key="6">
    <source>
        <dbReference type="EMBL" id="QIB67319.1"/>
    </source>
</evidence>
<dbReference type="EMBL" id="CP048711">
    <property type="protein sequence ID" value="QIB67319.1"/>
    <property type="molecule type" value="Genomic_DNA"/>
</dbReference>
<evidence type="ECO:0000256" key="2">
    <source>
        <dbReference type="ARBA" id="ARBA00023125"/>
    </source>
</evidence>
<sequence length="348" mass="39153">MEDPNIRSDPTSPLNQPPRGMMASALFSNRTLLATHNPGQARASVENVFFRHRLRTSGSGFNPINFIHRGAGLSSLTFNLISYGSDVEVSVDYIDRSHYVLVTPLNLKAVVHNHDTRSDLESGELIVLDPMRRFCFEMEAAHSHLAIGIPKQRLNAHLLQHYPHLAGQRIEFRSTPYSQKNIGSGLFDYLAYICREIDRPGTMTRHNAVASSIEDSFLTLLIATLLEAQDPSLLLDFGSHVPACVLRAEEFMEQNLSEEISSEDIVAVAGVPTRTLYHGFRKHRGVSPVHWLRLRRLRQARLDLLAAASTAVSVTDVAQLYQFSHVGRFSRAYFEEFGEYPSDTLRRL</sequence>
<organism evidence="6 7">
    <name type="scientific">Kineobactrum salinum</name>
    <dbReference type="NCBI Taxonomy" id="2708301"/>
    <lineage>
        <taxon>Bacteria</taxon>
        <taxon>Pseudomonadati</taxon>
        <taxon>Pseudomonadota</taxon>
        <taxon>Gammaproteobacteria</taxon>
        <taxon>Cellvibrionales</taxon>
        <taxon>Halieaceae</taxon>
        <taxon>Kineobactrum</taxon>
    </lineage>
</organism>
<dbReference type="PROSITE" id="PS01124">
    <property type="entry name" value="HTH_ARAC_FAMILY_2"/>
    <property type="match status" value="1"/>
</dbReference>
<keyword evidence="2" id="KW-0238">DNA-binding</keyword>
<name>A0A6C0U7K7_9GAMM</name>
<accession>A0A6C0U7K7</accession>
<keyword evidence="1" id="KW-0805">Transcription regulation</keyword>
<gene>
    <name evidence="6" type="ORF">G3T16_19890</name>
</gene>
<dbReference type="Gene3D" id="1.10.10.60">
    <property type="entry name" value="Homeodomain-like"/>
    <property type="match status" value="1"/>
</dbReference>
<dbReference type="SUPFAM" id="SSF46689">
    <property type="entry name" value="Homeodomain-like"/>
    <property type="match status" value="2"/>
</dbReference>
<dbReference type="InterPro" id="IPR050204">
    <property type="entry name" value="AraC_XylS_family_regulators"/>
</dbReference>